<proteinExistence type="predicted"/>
<dbReference type="EMBL" id="WOAD01000041">
    <property type="protein sequence ID" value="MUI39075.1"/>
    <property type="molecule type" value="Genomic_DNA"/>
</dbReference>
<dbReference type="AlphaFoldDB" id="A0A071L3M6"/>
<dbReference type="Proteomes" id="UP000644192">
    <property type="component" value="Unassembled WGS sequence"/>
</dbReference>
<reference evidence="2" key="2">
    <citation type="submission" date="2020-01" db="EMBL/GenBank/DDBJ databases">
        <title>Bacteria Cultured from War Wounds Associated with the Conflict in Eastern Ukraine.</title>
        <authorList>
            <person name="Snesrud E."/>
            <person name="Galac M.R."/>
            <person name="Mc Gann P."/>
            <person name="Valentine K."/>
            <person name="Viacheslav K."/>
        </authorList>
    </citation>
    <scope>NUCLEOTIDE SEQUENCE</scope>
    <source>
        <strain evidence="2">VNMU148</strain>
    </source>
</reference>
<name>A0A071L3M6_PSEAI</name>
<reference evidence="1 3" key="1">
    <citation type="submission" date="2019-11" db="EMBL/GenBank/DDBJ databases">
        <title>Genomes of ocular Pseudomonas aeruginosa isolates.</title>
        <authorList>
            <person name="Khan M."/>
            <person name="Rice S.A."/>
            <person name="Willcox M.D.P."/>
            <person name="Stapleton F."/>
        </authorList>
    </citation>
    <scope>NUCLEOTIDE SEQUENCE [LARGE SCALE GENOMIC DNA]</scope>
    <source>
        <strain evidence="1 3">PA221</strain>
    </source>
</reference>
<dbReference type="GeneID" id="72419246"/>
<dbReference type="Proteomes" id="UP000433532">
    <property type="component" value="Unassembled WGS sequence"/>
</dbReference>
<protein>
    <submittedName>
        <fullName evidence="1">Uncharacterized protein</fullName>
    </submittedName>
</protein>
<dbReference type="EMBL" id="WXZT01000072">
    <property type="protein sequence ID" value="MZZ17898.1"/>
    <property type="molecule type" value="Genomic_DNA"/>
</dbReference>
<accession>A0A071L3M6</accession>
<evidence type="ECO:0000313" key="3">
    <source>
        <dbReference type="Proteomes" id="UP000433532"/>
    </source>
</evidence>
<dbReference type="RefSeq" id="WP_009681706.1">
    <property type="nucleotide sequence ID" value="NZ_BSAL01000001.1"/>
</dbReference>
<comment type="caution">
    <text evidence="1">The sequence shown here is derived from an EMBL/GenBank/DDBJ whole genome shotgun (WGS) entry which is preliminary data.</text>
</comment>
<organism evidence="1 3">
    <name type="scientific">Pseudomonas aeruginosa</name>
    <dbReference type="NCBI Taxonomy" id="287"/>
    <lineage>
        <taxon>Bacteria</taxon>
        <taxon>Pseudomonadati</taxon>
        <taxon>Pseudomonadota</taxon>
        <taxon>Gammaproteobacteria</taxon>
        <taxon>Pseudomonadales</taxon>
        <taxon>Pseudomonadaceae</taxon>
        <taxon>Pseudomonas</taxon>
    </lineage>
</organism>
<evidence type="ECO:0000313" key="2">
    <source>
        <dbReference type="EMBL" id="MZZ17898.1"/>
    </source>
</evidence>
<evidence type="ECO:0000313" key="1">
    <source>
        <dbReference type="EMBL" id="MUI39075.1"/>
    </source>
</evidence>
<gene>
    <name evidence="1" type="ORF">GNQ48_29150</name>
    <name evidence="2" type="ORF">GUL26_37265</name>
</gene>
<sequence length="518" mass="58658">MNDEYQAADASGFRICNTISLLVPAYQYQINCAWTKEVSLPAVEEFTCRLLLALQEVLPGEIRDYFGLSKRECDVLIETLIRNKLAVYTNDGHLTPSSMLMDRTKGSSSASPSLTKYEERIERPIFELLTKTIMPPSQHNRTRWGLPQIPVPPESKGWSVLAVADAFGDQYRAFLDFSKLSESETRKTRLYKVGTCDQMAPVNIQVDLEIGLLPTQAGNVEIIKRVAEKVGGTRQRPLSMDLEAKISDYLNSLRMPKDGMSPQEYCQEFKDEVLARYLDDRGLDINSWLIDHKDRKTGYGNQETRAMIGPLYDNNNRITLGRMLEDLSKDWPEGTIHSALWLSSSVPLWAANGTLLSDFCRKTAEKLSEAPHVKGKITAILPFDDKKEFGQLRSTYHNRIPNGIAFEGSDLQDRFEIFLIPGQLAVVQYHFQPSDDSAATVPIGYITRDPVRVAHIDNFLNSRLSGRGEGFVVWSEDSEKDITNHMEKDRLELIQSSSLGFPMTSQVKLTIRKPPRKW</sequence>